<dbReference type="NCBIfam" id="NF038012">
    <property type="entry name" value="DMT_1"/>
    <property type="match status" value="1"/>
</dbReference>
<feature type="transmembrane region" description="Helical" evidence="2">
    <location>
        <begin position="229"/>
        <end position="250"/>
    </location>
</feature>
<comment type="caution">
    <text evidence="4">The sequence shown here is derived from an EMBL/GenBank/DDBJ whole genome shotgun (WGS) entry which is preliminary data.</text>
</comment>
<dbReference type="Pfam" id="PF00892">
    <property type="entry name" value="EamA"/>
    <property type="match status" value="1"/>
</dbReference>
<protein>
    <recommendedName>
        <fullName evidence="3">EamA domain-containing protein</fullName>
    </recommendedName>
</protein>
<feature type="domain" description="EamA" evidence="3">
    <location>
        <begin position="54"/>
        <end position="120"/>
    </location>
</feature>
<accession>A0A9W6PXK4</accession>
<comment type="similarity">
    <text evidence="1">Belongs to the EamA transporter family.</text>
</comment>
<keyword evidence="5" id="KW-1185">Reference proteome</keyword>
<dbReference type="GO" id="GO:0016020">
    <property type="term" value="C:membrane"/>
    <property type="evidence" value="ECO:0007669"/>
    <property type="project" value="InterPro"/>
</dbReference>
<reference evidence="4" key="1">
    <citation type="submission" date="2023-02" db="EMBL/GenBank/DDBJ databases">
        <title>Actinomadura rubrobrunea NBRC 14622.</title>
        <authorList>
            <person name="Ichikawa N."/>
            <person name="Sato H."/>
            <person name="Tonouchi N."/>
        </authorList>
    </citation>
    <scope>NUCLEOTIDE SEQUENCE</scope>
    <source>
        <strain evidence="4">NBRC 14622</strain>
    </source>
</reference>
<keyword evidence="2" id="KW-0812">Transmembrane</keyword>
<evidence type="ECO:0000313" key="4">
    <source>
        <dbReference type="EMBL" id="GLW64899.1"/>
    </source>
</evidence>
<dbReference type="PANTHER" id="PTHR40761:SF1">
    <property type="entry name" value="CONSERVED INTEGRAL MEMBRANE ALANINE VALINE AND LEUCINE RICH PROTEIN-RELATED"/>
    <property type="match status" value="1"/>
</dbReference>
<feature type="transmembrane region" description="Helical" evidence="2">
    <location>
        <begin position="53"/>
        <end position="71"/>
    </location>
</feature>
<dbReference type="AlphaFoldDB" id="A0A9W6PXK4"/>
<feature type="transmembrane region" description="Helical" evidence="2">
    <location>
        <begin position="83"/>
        <end position="99"/>
    </location>
</feature>
<feature type="transmembrane region" description="Helical" evidence="2">
    <location>
        <begin position="256"/>
        <end position="278"/>
    </location>
</feature>
<name>A0A9W6PXK4_9ACTN</name>
<dbReference type="EMBL" id="BSRZ01000007">
    <property type="protein sequence ID" value="GLW64899.1"/>
    <property type="molecule type" value="Genomic_DNA"/>
</dbReference>
<dbReference type="RefSeq" id="WP_067911569.1">
    <property type="nucleotide sequence ID" value="NZ_BSRZ01000007.1"/>
</dbReference>
<dbReference type="PANTHER" id="PTHR40761">
    <property type="entry name" value="CONSERVED INTEGRAL MEMBRANE ALANINE VALINE AND LEUCINE RICH PROTEIN-RELATED"/>
    <property type="match status" value="1"/>
</dbReference>
<dbReference type="SUPFAM" id="SSF103481">
    <property type="entry name" value="Multidrug resistance efflux transporter EmrE"/>
    <property type="match status" value="1"/>
</dbReference>
<feature type="transmembrane region" description="Helical" evidence="2">
    <location>
        <begin position="106"/>
        <end position="125"/>
    </location>
</feature>
<dbReference type="InterPro" id="IPR000620">
    <property type="entry name" value="EamA_dom"/>
</dbReference>
<evidence type="ECO:0000259" key="3">
    <source>
        <dbReference type="Pfam" id="PF00892"/>
    </source>
</evidence>
<evidence type="ECO:0000256" key="1">
    <source>
        <dbReference type="ARBA" id="ARBA00007362"/>
    </source>
</evidence>
<feature type="transmembrane region" description="Helical" evidence="2">
    <location>
        <begin position="203"/>
        <end position="222"/>
    </location>
</feature>
<evidence type="ECO:0000256" key="2">
    <source>
        <dbReference type="SAM" id="Phobius"/>
    </source>
</evidence>
<sequence length="298" mass="30659">MISGDGAVTTALALVAACFIGAGFVAQQHVAYREPLAEMLHVRLLTHLVRRPVWLLGIAAMVCGQVLSAAALDESDLGRVEPLLATNLIFAFVIAHLVYKEWLSRAVWWGAVLVTGGVASFLTFGRPHGGQPAGPESPRWLAAGAVMALAAVLVLAAAPCSLRTKAILFSAAAGMMFGVQDALTRGTLLARGGGLGSVMWNWQPYALVVIAVLSLLLAQSAFDAAPIAISLPAITAAEPVIGIVLGVFVFAERLQITAGALAAEVAGLIMIVVGITVLGRSPYPGKPEPVASGGDGPS</sequence>
<dbReference type="Proteomes" id="UP001165124">
    <property type="component" value="Unassembled WGS sequence"/>
</dbReference>
<gene>
    <name evidence="4" type="ORF">Arub01_31430</name>
</gene>
<feature type="transmembrane region" description="Helical" evidence="2">
    <location>
        <begin position="12"/>
        <end position="32"/>
    </location>
</feature>
<keyword evidence="2" id="KW-1133">Transmembrane helix</keyword>
<organism evidence="4 5">
    <name type="scientific">Actinomadura rubrobrunea</name>
    <dbReference type="NCBI Taxonomy" id="115335"/>
    <lineage>
        <taxon>Bacteria</taxon>
        <taxon>Bacillati</taxon>
        <taxon>Actinomycetota</taxon>
        <taxon>Actinomycetes</taxon>
        <taxon>Streptosporangiales</taxon>
        <taxon>Thermomonosporaceae</taxon>
        <taxon>Actinomadura</taxon>
    </lineage>
</organism>
<dbReference type="InterPro" id="IPR037185">
    <property type="entry name" value="EmrE-like"/>
</dbReference>
<evidence type="ECO:0000313" key="5">
    <source>
        <dbReference type="Proteomes" id="UP001165124"/>
    </source>
</evidence>
<feature type="transmembrane region" description="Helical" evidence="2">
    <location>
        <begin position="140"/>
        <end position="159"/>
    </location>
</feature>
<proteinExistence type="inferred from homology"/>
<keyword evidence="2" id="KW-0472">Membrane</keyword>